<dbReference type="OrthoDB" id="6137292at2759"/>
<gene>
    <name evidence="2" type="ORF">DPMN_101356</name>
</gene>
<dbReference type="PANTHER" id="PTHR10656:SF69">
    <property type="entry name" value="MAB-21-LIKE HHH_H2TH-LIKE DOMAIN-CONTAINING PROTEIN"/>
    <property type="match status" value="1"/>
</dbReference>
<protein>
    <recommendedName>
        <fullName evidence="1">Mab-21-like HhH/H2TH-like domain-containing protein</fullName>
    </recommendedName>
</protein>
<dbReference type="InterPro" id="IPR046906">
    <property type="entry name" value="Mab-21_HhH/H2TH-like"/>
</dbReference>
<dbReference type="InterPro" id="IPR024810">
    <property type="entry name" value="MAB21L/cGLR"/>
</dbReference>
<dbReference type="PANTHER" id="PTHR10656">
    <property type="entry name" value="CELL FATE DETERMINING PROTEIN MAB21-RELATED"/>
    <property type="match status" value="1"/>
</dbReference>
<dbReference type="Gene3D" id="1.10.1410.40">
    <property type="match status" value="1"/>
</dbReference>
<dbReference type="SMART" id="SM01265">
    <property type="entry name" value="Mab-21"/>
    <property type="match status" value="1"/>
</dbReference>
<reference evidence="2" key="2">
    <citation type="submission" date="2020-11" db="EMBL/GenBank/DDBJ databases">
        <authorList>
            <person name="McCartney M.A."/>
            <person name="Auch B."/>
            <person name="Kono T."/>
            <person name="Mallez S."/>
            <person name="Becker A."/>
            <person name="Gohl D.M."/>
            <person name="Silverstein K.A.T."/>
            <person name="Koren S."/>
            <person name="Bechman K.B."/>
            <person name="Herman A."/>
            <person name="Abrahante J.E."/>
            <person name="Garbe J."/>
        </authorList>
    </citation>
    <scope>NUCLEOTIDE SEQUENCE</scope>
    <source>
        <strain evidence="2">Duluth1</strain>
        <tissue evidence="2">Whole animal</tissue>
    </source>
</reference>
<organism evidence="2 3">
    <name type="scientific">Dreissena polymorpha</name>
    <name type="common">Zebra mussel</name>
    <name type="synonym">Mytilus polymorpha</name>
    <dbReference type="NCBI Taxonomy" id="45954"/>
    <lineage>
        <taxon>Eukaryota</taxon>
        <taxon>Metazoa</taxon>
        <taxon>Spiralia</taxon>
        <taxon>Lophotrochozoa</taxon>
        <taxon>Mollusca</taxon>
        <taxon>Bivalvia</taxon>
        <taxon>Autobranchia</taxon>
        <taxon>Heteroconchia</taxon>
        <taxon>Euheterodonta</taxon>
        <taxon>Imparidentia</taxon>
        <taxon>Neoheterodontei</taxon>
        <taxon>Myida</taxon>
        <taxon>Dreissenoidea</taxon>
        <taxon>Dreissenidae</taxon>
        <taxon>Dreissena</taxon>
    </lineage>
</organism>
<dbReference type="Pfam" id="PF20266">
    <property type="entry name" value="Mab-21_C"/>
    <property type="match status" value="1"/>
</dbReference>
<proteinExistence type="predicted"/>
<evidence type="ECO:0000259" key="1">
    <source>
        <dbReference type="Pfam" id="PF20266"/>
    </source>
</evidence>
<accession>A0A9D4LJ69</accession>
<feature type="domain" description="Mab-21-like HhH/H2TH-like" evidence="1">
    <location>
        <begin position="276"/>
        <end position="356"/>
    </location>
</feature>
<dbReference type="Proteomes" id="UP000828390">
    <property type="component" value="Unassembled WGS sequence"/>
</dbReference>
<dbReference type="AlphaFoldDB" id="A0A9D4LJ69"/>
<sequence length="471" mass="54631">MAEAGSIRCNDSGRISAQGSLFSRHDLWGIASSETCTAMNWLGYGPEIRQARRDAYTDRDRMVTERARGEVMQITTGSKGEGLTCFLENDRDVIFASTRVICLEENVDACDFSKETTVFRSYNRVCYPGHCILRLKRRGTTRISALKNALCDNGYGRVFLSSKVYLKAMGIDKPKANTQKHPRAGPSVPRSYYGTLHTDTVPALRYYCPSILTKWAARTRTWPPPKVVQDVVSLGAFLTPVGCKCSEVKDFEWRICFNTGEIELVTNLNDTQVKLYVLLKMLKKDVLKPRKKEITSFTLKNLVFWLAEKHPQALFHERSLFHWLHVGLDALRVAIDTRELPYYMIPERNLMEGCDMDCEHQHMWISTIQDMMDEGPRVILRLPKIRQTIIAHPEPLLWYSRRRTELELLYLMDMNRRMQCRDKNWVYDTRDVIFKTIKRRKHEITYQVGLRMYIDGSSVNSLNDVWQSLLM</sequence>
<dbReference type="EMBL" id="JAIWYP010000003">
    <property type="protein sequence ID" value="KAH3858729.1"/>
    <property type="molecule type" value="Genomic_DNA"/>
</dbReference>
<reference evidence="2" key="1">
    <citation type="journal article" date="2019" name="bioRxiv">
        <title>The Genome of the Zebra Mussel, Dreissena polymorpha: A Resource for Invasive Species Research.</title>
        <authorList>
            <person name="McCartney M.A."/>
            <person name="Auch B."/>
            <person name="Kono T."/>
            <person name="Mallez S."/>
            <person name="Zhang Y."/>
            <person name="Obille A."/>
            <person name="Becker A."/>
            <person name="Abrahante J.E."/>
            <person name="Garbe J."/>
            <person name="Badalamenti J.P."/>
            <person name="Herman A."/>
            <person name="Mangelson H."/>
            <person name="Liachko I."/>
            <person name="Sullivan S."/>
            <person name="Sone E.D."/>
            <person name="Koren S."/>
            <person name="Silverstein K.A.T."/>
            <person name="Beckman K.B."/>
            <person name="Gohl D.M."/>
        </authorList>
    </citation>
    <scope>NUCLEOTIDE SEQUENCE</scope>
    <source>
        <strain evidence="2">Duluth1</strain>
        <tissue evidence="2">Whole animal</tissue>
    </source>
</reference>
<name>A0A9D4LJ69_DREPO</name>
<comment type="caution">
    <text evidence="2">The sequence shown here is derived from an EMBL/GenBank/DDBJ whole genome shotgun (WGS) entry which is preliminary data.</text>
</comment>
<keyword evidence="3" id="KW-1185">Reference proteome</keyword>
<evidence type="ECO:0000313" key="3">
    <source>
        <dbReference type="Proteomes" id="UP000828390"/>
    </source>
</evidence>
<evidence type="ECO:0000313" key="2">
    <source>
        <dbReference type="EMBL" id="KAH3858729.1"/>
    </source>
</evidence>